<dbReference type="PROSITE" id="PS00107">
    <property type="entry name" value="PROTEIN_KINASE_ATP"/>
    <property type="match status" value="1"/>
</dbReference>
<dbReference type="InterPro" id="IPR011009">
    <property type="entry name" value="Kinase-like_dom_sf"/>
</dbReference>
<evidence type="ECO:0000256" key="3">
    <source>
        <dbReference type="ARBA" id="ARBA00022679"/>
    </source>
</evidence>
<dbReference type="EC" id="2.7.11.1" evidence="1"/>
<evidence type="ECO:0000256" key="8">
    <source>
        <dbReference type="ARBA" id="ARBA00048679"/>
    </source>
</evidence>
<evidence type="ECO:0000256" key="1">
    <source>
        <dbReference type="ARBA" id="ARBA00012513"/>
    </source>
</evidence>
<organism evidence="13 14">
    <name type="scientific">Mizuhopecten yessoensis</name>
    <name type="common">Japanese scallop</name>
    <name type="synonym">Patinopecten yessoensis</name>
    <dbReference type="NCBI Taxonomy" id="6573"/>
    <lineage>
        <taxon>Eukaryota</taxon>
        <taxon>Metazoa</taxon>
        <taxon>Spiralia</taxon>
        <taxon>Lophotrochozoa</taxon>
        <taxon>Mollusca</taxon>
        <taxon>Bivalvia</taxon>
        <taxon>Autobranchia</taxon>
        <taxon>Pteriomorphia</taxon>
        <taxon>Pectinida</taxon>
        <taxon>Pectinoidea</taxon>
        <taxon>Pectinidae</taxon>
        <taxon>Mizuhopecten</taxon>
    </lineage>
</organism>
<dbReference type="GO" id="GO:0004674">
    <property type="term" value="F:protein serine/threonine kinase activity"/>
    <property type="evidence" value="ECO:0007669"/>
    <property type="project" value="UniProtKB-KW"/>
</dbReference>
<gene>
    <name evidence="13" type="ORF">KP79_PYT08690</name>
</gene>
<dbReference type="Proteomes" id="UP000242188">
    <property type="component" value="Unassembled WGS sequence"/>
</dbReference>
<evidence type="ECO:0000256" key="10">
    <source>
        <dbReference type="RuleBase" id="RU000304"/>
    </source>
</evidence>
<dbReference type="PANTHER" id="PTHR44329:SF285">
    <property type="entry name" value="V-MOS MOLONEY MURINE SARCOMA VIRAL ONCO HOMOLOG"/>
    <property type="match status" value="1"/>
</dbReference>
<keyword evidence="3" id="KW-0808">Transferase</keyword>
<proteinExistence type="inferred from homology"/>
<dbReference type="PANTHER" id="PTHR44329">
    <property type="entry name" value="SERINE/THREONINE-PROTEIN KINASE TNNI3K-RELATED"/>
    <property type="match status" value="1"/>
</dbReference>
<dbReference type="SUPFAM" id="SSF56112">
    <property type="entry name" value="Protein kinase-like (PK-like)"/>
    <property type="match status" value="1"/>
</dbReference>
<protein>
    <recommendedName>
        <fullName evidence="1">non-specific serine/threonine protein kinase</fullName>
        <ecNumber evidence="1">2.7.11.1</ecNumber>
    </recommendedName>
</protein>
<evidence type="ECO:0000256" key="5">
    <source>
        <dbReference type="ARBA" id="ARBA00022777"/>
    </source>
</evidence>
<reference evidence="13 14" key="1">
    <citation type="journal article" date="2017" name="Nat. Ecol. Evol.">
        <title>Scallop genome provides insights into evolution of bilaterian karyotype and development.</title>
        <authorList>
            <person name="Wang S."/>
            <person name="Zhang J."/>
            <person name="Jiao W."/>
            <person name="Li J."/>
            <person name="Xun X."/>
            <person name="Sun Y."/>
            <person name="Guo X."/>
            <person name="Huan P."/>
            <person name="Dong B."/>
            <person name="Zhang L."/>
            <person name="Hu X."/>
            <person name="Sun X."/>
            <person name="Wang J."/>
            <person name="Zhao C."/>
            <person name="Wang Y."/>
            <person name="Wang D."/>
            <person name="Huang X."/>
            <person name="Wang R."/>
            <person name="Lv J."/>
            <person name="Li Y."/>
            <person name="Zhang Z."/>
            <person name="Liu B."/>
            <person name="Lu W."/>
            <person name="Hui Y."/>
            <person name="Liang J."/>
            <person name="Zhou Z."/>
            <person name="Hou R."/>
            <person name="Li X."/>
            <person name="Liu Y."/>
            <person name="Li H."/>
            <person name="Ning X."/>
            <person name="Lin Y."/>
            <person name="Zhao L."/>
            <person name="Xing Q."/>
            <person name="Dou J."/>
            <person name="Li Y."/>
            <person name="Mao J."/>
            <person name="Guo H."/>
            <person name="Dou H."/>
            <person name="Li T."/>
            <person name="Mu C."/>
            <person name="Jiang W."/>
            <person name="Fu Q."/>
            <person name="Fu X."/>
            <person name="Miao Y."/>
            <person name="Liu J."/>
            <person name="Yu Q."/>
            <person name="Li R."/>
            <person name="Liao H."/>
            <person name="Li X."/>
            <person name="Kong Y."/>
            <person name="Jiang Z."/>
            <person name="Chourrout D."/>
            <person name="Li R."/>
            <person name="Bao Z."/>
        </authorList>
    </citation>
    <scope>NUCLEOTIDE SEQUENCE [LARGE SCALE GENOMIC DNA]</scope>
    <source>
        <strain evidence="13 14">PY_sf001</strain>
    </source>
</reference>
<keyword evidence="2 10" id="KW-0723">Serine/threonine-protein kinase</keyword>
<sequence>MVMVKVREETHSFNHGHQHTPVHGHRHVHHHHGHNSPVHTLKSLFGKYRHLRCSSPKLCLSTPKSKRLSESKRNCLGGEIRRPFLINKKGGEDNDSVFIKEDFKLGKLLGAGGFGSVYMANGKSGHGSMAIKVLKKPTMSKNPDAMFESFKAELRCMQLSHPNVVQSLGATHMTSFEEGAWVVMEYVGERTLQAVLNESQVDITIELRLKFAIQIAQGLKYLHDNSIVHLDIKPANILITPDGDCKIGDLGCSQILEEGTGRVSPTQRSSLTGTFAYRAPELLRGDAPTRKADIYSFGITMWQMLARDNPYGNENQHVVIFGVVAYGHRPKHPNMSEQNPFELCYRDLYSQCWDSTPQNRPSADELVEVLDIWKNQL</sequence>
<dbReference type="InterPro" id="IPR000719">
    <property type="entry name" value="Prot_kinase_dom"/>
</dbReference>
<evidence type="ECO:0000256" key="4">
    <source>
        <dbReference type="ARBA" id="ARBA00022741"/>
    </source>
</evidence>
<dbReference type="Gene3D" id="1.10.510.10">
    <property type="entry name" value="Transferase(Phosphotransferase) domain 1"/>
    <property type="match status" value="1"/>
</dbReference>
<dbReference type="Pfam" id="PF00069">
    <property type="entry name" value="Pkinase"/>
    <property type="match status" value="1"/>
</dbReference>
<comment type="caution">
    <text evidence="13">The sequence shown here is derived from an EMBL/GenBank/DDBJ whole genome shotgun (WGS) entry which is preliminary data.</text>
</comment>
<comment type="similarity">
    <text evidence="10">Belongs to the protein kinase superfamily.</text>
</comment>
<dbReference type="InterPro" id="IPR008271">
    <property type="entry name" value="Ser/Thr_kinase_AS"/>
</dbReference>
<name>A0A210PEJ7_MIZYE</name>
<feature type="compositionally biased region" description="Basic residues" evidence="11">
    <location>
        <begin position="14"/>
        <end position="34"/>
    </location>
</feature>
<dbReference type="PROSITE" id="PS00108">
    <property type="entry name" value="PROTEIN_KINASE_ST"/>
    <property type="match status" value="1"/>
</dbReference>
<dbReference type="EMBL" id="NEDP02076747">
    <property type="protein sequence ID" value="OWF34904.1"/>
    <property type="molecule type" value="Genomic_DNA"/>
</dbReference>
<comment type="catalytic activity">
    <reaction evidence="8">
        <text>L-seryl-[protein] + ATP = O-phospho-L-seryl-[protein] + ADP + H(+)</text>
        <dbReference type="Rhea" id="RHEA:17989"/>
        <dbReference type="Rhea" id="RHEA-COMP:9863"/>
        <dbReference type="Rhea" id="RHEA-COMP:11604"/>
        <dbReference type="ChEBI" id="CHEBI:15378"/>
        <dbReference type="ChEBI" id="CHEBI:29999"/>
        <dbReference type="ChEBI" id="CHEBI:30616"/>
        <dbReference type="ChEBI" id="CHEBI:83421"/>
        <dbReference type="ChEBI" id="CHEBI:456216"/>
        <dbReference type="EC" id="2.7.11.1"/>
    </reaction>
</comment>
<keyword evidence="5 13" id="KW-0418">Kinase</keyword>
<evidence type="ECO:0000313" key="14">
    <source>
        <dbReference type="Proteomes" id="UP000242188"/>
    </source>
</evidence>
<evidence type="ECO:0000256" key="9">
    <source>
        <dbReference type="PROSITE-ProRule" id="PRU10141"/>
    </source>
</evidence>
<dbReference type="SMART" id="SM00220">
    <property type="entry name" value="S_TKc"/>
    <property type="match status" value="1"/>
</dbReference>
<dbReference type="InterPro" id="IPR017441">
    <property type="entry name" value="Protein_kinase_ATP_BS"/>
</dbReference>
<keyword evidence="14" id="KW-1185">Reference proteome</keyword>
<dbReference type="GO" id="GO:0005524">
    <property type="term" value="F:ATP binding"/>
    <property type="evidence" value="ECO:0007669"/>
    <property type="project" value="UniProtKB-UniRule"/>
</dbReference>
<dbReference type="AlphaFoldDB" id="A0A210PEJ7"/>
<dbReference type="STRING" id="6573.A0A210PEJ7"/>
<accession>A0A210PEJ7</accession>
<keyword evidence="6 9" id="KW-0067">ATP-binding</keyword>
<evidence type="ECO:0000256" key="6">
    <source>
        <dbReference type="ARBA" id="ARBA00022840"/>
    </source>
</evidence>
<dbReference type="PROSITE" id="PS50011">
    <property type="entry name" value="PROTEIN_KINASE_DOM"/>
    <property type="match status" value="1"/>
</dbReference>
<keyword evidence="4 9" id="KW-0547">Nucleotide-binding</keyword>
<evidence type="ECO:0000256" key="7">
    <source>
        <dbReference type="ARBA" id="ARBA00047899"/>
    </source>
</evidence>
<comment type="catalytic activity">
    <reaction evidence="7">
        <text>L-threonyl-[protein] + ATP = O-phospho-L-threonyl-[protein] + ADP + H(+)</text>
        <dbReference type="Rhea" id="RHEA:46608"/>
        <dbReference type="Rhea" id="RHEA-COMP:11060"/>
        <dbReference type="Rhea" id="RHEA-COMP:11605"/>
        <dbReference type="ChEBI" id="CHEBI:15378"/>
        <dbReference type="ChEBI" id="CHEBI:30013"/>
        <dbReference type="ChEBI" id="CHEBI:30616"/>
        <dbReference type="ChEBI" id="CHEBI:61977"/>
        <dbReference type="ChEBI" id="CHEBI:456216"/>
        <dbReference type="EC" id="2.7.11.1"/>
    </reaction>
</comment>
<feature type="region of interest" description="Disordered" evidence="11">
    <location>
        <begin position="7"/>
        <end position="39"/>
    </location>
</feature>
<dbReference type="InterPro" id="IPR051681">
    <property type="entry name" value="Ser/Thr_Kinases-Pseudokinases"/>
</dbReference>
<evidence type="ECO:0000259" key="12">
    <source>
        <dbReference type="PROSITE" id="PS50011"/>
    </source>
</evidence>
<dbReference type="OrthoDB" id="4062651at2759"/>
<evidence type="ECO:0000256" key="11">
    <source>
        <dbReference type="SAM" id="MobiDB-lite"/>
    </source>
</evidence>
<evidence type="ECO:0000256" key="2">
    <source>
        <dbReference type="ARBA" id="ARBA00022527"/>
    </source>
</evidence>
<feature type="domain" description="Protein kinase" evidence="12">
    <location>
        <begin position="103"/>
        <end position="374"/>
    </location>
</feature>
<evidence type="ECO:0000313" key="13">
    <source>
        <dbReference type="EMBL" id="OWF34904.1"/>
    </source>
</evidence>
<feature type="binding site" evidence="9">
    <location>
        <position position="132"/>
    </location>
    <ligand>
        <name>ATP</name>
        <dbReference type="ChEBI" id="CHEBI:30616"/>
    </ligand>
</feature>